<evidence type="ECO:0000313" key="2">
    <source>
        <dbReference type="EMBL" id="SHK97259.1"/>
    </source>
</evidence>
<gene>
    <name evidence="2" type="ORF">SAMN05444266_101768</name>
</gene>
<organism evidence="2 3">
    <name type="scientific">Chitinophaga jiangningensis</name>
    <dbReference type="NCBI Taxonomy" id="1419482"/>
    <lineage>
        <taxon>Bacteria</taxon>
        <taxon>Pseudomonadati</taxon>
        <taxon>Bacteroidota</taxon>
        <taxon>Chitinophagia</taxon>
        <taxon>Chitinophagales</taxon>
        <taxon>Chitinophagaceae</taxon>
        <taxon>Chitinophaga</taxon>
    </lineage>
</organism>
<reference evidence="2 3" key="1">
    <citation type="submission" date="2016-11" db="EMBL/GenBank/DDBJ databases">
        <authorList>
            <person name="Jaros S."/>
            <person name="Januszkiewicz K."/>
            <person name="Wedrychowicz H."/>
        </authorList>
    </citation>
    <scope>NUCLEOTIDE SEQUENCE [LARGE SCALE GENOMIC DNA]</scope>
    <source>
        <strain evidence="2 3">DSM 27406</strain>
    </source>
</reference>
<accession>A0A1M6WUJ4</accession>
<dbReference type="InterPro" id="IPR034660">
    <property type="entry name" value="DinB/YfiT-like"/>
</dbReference>
<sequence length="169" mass="19539">MKKGLIFPVPKFYDRYINLVPDVDLKDAFQLANEELNKFDIARYEPRGNYAYAADKWSMKDVFLHMADAERVFMYRAMVFARNDKGPLPGFDEEKYAANTLSQGRSLSDIVNELKATRMASEALFRGFNEAVMLRTGVCWKIETSVLALGFTLIGHQLHHFKVLREKYL</sequence>
<dbReference type="EMBL" id="FRBL01000001">
    <property type="protein sequence ID" value="SHK97259.1"/>
    <property type="molecule type" value="Genomic_DNA"/>
</dbReference>
<feature type="domain" description="DinB-like" evidence="1">
    <location>
        <begin position="49"/>
        <end position="162"/>
    </location>
</feature>
<dbReference type="RefSeq" id="WP_073078140.1">
    <property type="nucleotide sequence ID" value="NZ_FRBL01000001.1"/>
</dbReference>
<dbReference type="InterPro" id="IPR024775">
    <property type="entry name" value="DinB-like"/>
</dbReference>
<protein>
    <recommendedName>
        <fullName evidence="1">DinB-like domain-containing protein</fullName>
    </recommendedName>
</protein>
<dbReference type="SUPFAM" id="SSF109854">
    <property type="entry name" value="DinB/YfiT-like putative metalloenzymes"/>
    <property type="match status" value="1"/>
</dbReference>
<dbReference type="Gene3D" id="1.20.120.450">
    <property type="entry name" value="dinb family like domain"/>
    <property type="match status" value="1"/>
</dbReference>
<evidence type="ECO:0000259" key="1">
    <source>
        <dbReference type="Pfam" id="PF12867"/>
    </source>
</evidence>
<evidence type="ECO:0000313" key="3">
    <source>
        <dbReference type="Proteomes" id="UP000184420"/>
    </source>
</evidence>
<name>A0A1M6WUJ4_9BACT</name>
<dbReference type="STRING" id="1419482.SAMN05444266_101768"/>
<proteinExistence type="predicted"/>
<dbReference type="AlphaFoldDB" id="A0A1M6WUJ4"/>
<dbReference type="Pfam" id="PF12867">
    <property type="entry name" value="DinB_2"/>
    <property type="match status" value="1"/>
</dbReference>
<keyword evidence="3" id="KW-1185">Reference proteome</keyword>
<dbReference type="Proteomes" id="UP000184420">
    <property type="component" value="Unassembled WGS sequence"/>
</dbReference>
<dbReference type="OrthoDB" id="9793216at2"/>